<dbReference type="STRING" id="688246.Premu_2457"/>
<keyword evidence="2" id="KW-1185">Reference proteome</keyword>
<evidence type="ECO:0000313" key="1">
    <source>
        <dbReference type="EMBL" id="EGN57826.1"/>
    </source>
</evidence>
<accession>F8NAE6</accession>
<proteinExistence type="predicted"/>
<sequence>MGNHKDGKKFKKKMGKVFQLIYLFITFAGVKQIKAATSEQA</sequence>
<organism evidence="1 2">
    <name type="scientific">Hallella multisaccharivorax DSM 17128</name>
    <dbReference type="NCBI Taxonomy" id="688246"/>
    <lineage>
        <taxon>Bacteria</taxon>
        <taxon>Pseudomonadati</taxon>
        <taxon>Bacteroidota</taxon>
        <taxon>Bacteroidia</taxon>
        <taxon>Bacteroidales</taxon>
        <taxon>Prevotellaceae</taxon>
        <taxon>Hallella</taxon>
    </lineage>
</organism>
<evidence type="ECO:0000313" key="2">
    <source>
        <dbReference type="Proteomes" id="UP000002772"/>
    </source>
</evidence>
<dbReference type="Proteomes" id="UP000002772">
    <property type="component" value="Unassembled WGS sequence"/>
</dbReference>
<protein>
    <submittedName>
        <fullName evidence="1">Uncharacterized protein</fullName>
    </submittedName>
</protein>
<dbReference type="EMBL" id="GL945017">
    <property type="protein sequence ID" value="EGN57826.1"/>
    <property type="molecule type" value="Genomic_DNA"/>
</dbReference>
<name>F8NAE6_9BACT</name>
<dbReference type="AlphaFoldDB" id="F8NAE6"/>
<gene>
    <name evidence="1" type="ORF">Premu_2457</name>
</gene>
<reference evidence="2" key="1">
    <citation type="journal article" date="2011" name="Stand. Genomic Sci.">
        <title>Non-contiguous finished genome sequence of the opportunistic oral pathogen Prevotella multisaccharivorax type strain (PPPA20).</title>
        <authorList>
            <person name="Pati A."/>
            <person name="Gronow S."/>
            <person name="Lu M."/>
            <person name="Lapidus A."/>
            <person name="Nolan M."/>
            <person name="Lucas S."/>
            <person name="Hammon N."/>
            <person name="Deshpande S."/>
            <person name="Cheng J.F."/>
            <person name="Tapia R."/>
            <person name="Han C."/>
            <person name="Goodwin L."/>
            <person name="Pitluck S."/>
            <person name="Liolios K."/>
            <person name="Pagani I."/>
            <person name="Mavromatis K."/>
            <person name="Mikhailova N."/>
            <person name="Huntemann M."/>
            <person name="Chen A."/>
            <person name="Palaniappan K."/>
            <person name="Land M."/>
            <person name="Hauser L."/>
            <person name="Detter J.C."/>
            <person name="Brambilla E.M."/>
            <person name="Rohde M."/>
            <person name="Goker M."/>
            <person name="Woyke T."/>
            <person name="Bristow J."/>
            <person name="Eisen J.A."/>
            <person name="Markowitz V."/>
            <person name="Hugenholtz P."/>
            <person name="Kyrpides N.C."/>
            <person name="Klenk H.P."/>
            <person name="Ivanova N."/>
        </authorList>
    </citation>
    <scope>NUCLEOTIDE SEQUENCE [LARGE SCALE GENOMIC DNA]</scope>
    <source>
        <strain evidence="2">DSM 17128</strain>
    </source>
</reference>
<dbReference type="HOGENOM" id="CLU_3274568_0_0_10"/>